<dbReference type="GeneID" id="116199368"/>
<evidence type="ECO:0000259" key="6">
    <source>
        <dbReference type="Pfam" id="PF08263"/>
    </source>
</evidence>
<dbReference type="GO" id="GO:0016020">
    <property type="term" value="C:membrane"/>
    <property type="evidence" value="ECO:0007669"/>
    <property type="project" value="UniProtKB-SubCell"/>
</dbReference>
<reference evidence="7" key="1">
    <citation type="journal article" date="2020" name="Plant Biotechnol. J.">
        <title>The pomegranate (Punica granatum L.) draft genome dissects genetic divergence between soft- and hard-seeded cultivars.</title>
        <authorList>
            <person name="Luo X."/>
            <person name="Li H."/>
            <person name="Wu Z."/>
            <person name="Yao W."/>
            <person name="Zhao P."/>
            <person name="Cao D."/>
            <person name="Yu H."/>
            <person name="Li K."/>
            <person name="Poudel K."/>
            <person name="Zhao D."/>
            <person name="Zhang F."/>
            <person name="Xia X."/>
            <person name="Chen L."/>
            <person name="Wang Q."/>
            <person name="Jing D."/>
            <person name="Cao S."/>
        </authorList>
    </citation>
    <scope>NUCLEOTIDE SEQUENCE [LARGE SCALE GENOMIC DNA]</scope>
    <source>
        <strain evidence="7">cv. Tunisia</strain>
    </source>
</reference>
<dbReference type="InterPro" id="IPR001611">
    <property type="entry name" value="Leu-rich_rpt"/>
</dbReference>
<dbReference type="InterPro" id="IPR013210">
    <property type="entry name" value="LRR_N_plant-typ"/>
</dbReference>
<evidence type="ECO:0000313" key="7">
    <source>
        <dbReference type="Proteomes" id="UP000515151"/>
    </source>
</evidence>
<keyword evidence="2" id="KW-0433">Leucine-rich repeat</keyword>
<dbReference type="Gene3D" id="3.80.10.10">
    <property type="entry name" value="Ribonuclease Inhibitor"/>
    <property type="match status" value="2"/>
</dbReference>
<accession>A0A6P8CMQ1</accession>
<dbReference type="InterPro" id="IPR032675">
    <property type="entry name" value="LRR_dom_sf"/>
</dbReference>
<dbReference type="OrthoDB" id="676979at2759"/>
<evidence type="ECO:0000313" key="8">
    <source>
        <dbReference type="RefSeq" id="XP_031385552.1"/>
    </source>
</evidence>
<evidence type="ECO:0000256" key="5">
    <source>
        <dbReference type="ARBA" id="ARBA00023136"/>
    </source>
</evidence>
<dbReference type="SUPFAM" id="SSF52058">
    <property type="entry name" value="L domain-like"/>
    <property type="match status" value="1"/>
</dbReference>
<keyword evidence="4" id="KW-0677">Repeat</keyword>
<dbReference type="FunFam" id="3.80.10.10:FF:000400">
    <property type="entry name" value="Nuclear pore complex protein NUP107"/>
    <property type="match status" value="1"/>
</dbReference>
<evidence type="ECO:0000256" key="3">
    <source>
        <dbReference type="ARBA" id="ARBA00022729"/>
    </source>
</evidence>
<evidence type="ECO:0000256" key="4">
    <source>
        <dbReference type="ARBA" id="ARBA00022737"/>
    </source>
</evidence>
<proteinExistence type="predicted"/>
<comment type="subcellular location">
    <subcellularLocation>
        <location evidence="1">Membrane</location>
    </subcellularLocation>
</comment>
<keyword evidence="3" id="KW-0732">Signal</keyword>
<dbReference type="PRINTS" id="PR00019">
    <property type="entry name" value="LEURICHRPT"/>
</dbReference>
<dbReference type="PANTHER" id="PTHR47988">
    <property type="entry name" value="SOMATIC EMBRYOGENESIS RECEPTOR KINASE 1"/>
    <property type="match status" value="1"/>
</dbReference>
<evidence type="ECO:0000256" key="2">
    <source>
        <dbReference type="ARBA" id="ARBA00022614"/>
    </source>
</evidence>
<dbReference type="Pfam" id="PF00560">
    <property type="entry name" value="LRR_1"/>
    <property type="match status" value="4"/>
</dbReference>
<gene>
    <name evidence="8" type="primary">LOC116199368</name>
</gene>
<dbReference type="AlphaFoldDB" id="A0A6P8CMQ1"/>
<dbReference type="RefSeq" id="XP_031385552.1">
    <property type="nucleotide sequence ID" value="XM_031529692.1"/>
</dbReference>
<dbReference type="Proteomes" id="UP000515151">
    <property type="component" value="Chromosome 3"/>
</dbReference>
<sequence length="203" mass="22463">MEVETISLFPSPSSASVQEDTALLRWKSSLKNQNRSDSSLASWTNATAGPCLLLGILCDADLTIKGVNLTNMSVSGTLYEFPFDSLLNLTYIDMCLNNLSGSIPREIRLLTKLKYLDLSFNMLSGKIPEEFGKLGAMTRMNMSNNRLSGGIPSEIGDLSNLLNLDLLRNMWTSIPNSIKKISQLYYLDLSHNQLRQEIPPAIG</sequence>
<name>A0A6P8CMQ1_PUNGR</name>
<reference evidence="8" key="2">
    <citation type="submission" date="2025-08" db="UniProtKB">
        <authorList>
            <consortium name="RefSeq"/>
        </authorList>
    </citation>
    <scope>IDENTIFICATION</scope>
    <source>
        <tissue evidence="8">Leaf</tissue>
    </source>
</reference>
<organism evidence="7 8">
    <name type="scientific">Punica granatum</name>
    <name type="common">Pomegranate</name>
    <dbReference type="NCBI Taxonomy" id="22663"/>
    <lineage>
        <taxon>Eukaryota</taxon>
        <taxon>Viridiplantae</taxon>
        <taxon>Streptophyta</taxon>
        <taxon>Embryophyta</taxon>
        <taxon>Tracheophyta</taxon>
        <taxon>Spermatophyta</taxon>
        <taxon>Magnoliopsida</taxon>
        <taxon>eudicotyledons</taxon>
        <taxon>Gunneridae</taxon>
        <taxon>Pentapetalae</taxon>
        <taxon>rosids</taxon>
        <taxon>malvids</taxon>
        <taxon>Myrtales</taxon>
        <taxon>Lythraceae</taxon>
        <taxon>Punica</taxon>
    </lineage>
</organism>
<evidence type="ECO:0000256" key="1">
    <source>
        <dbReference type="ARBA" id="ARBA00004370"/>
    </source>
</evidence>
<keyword evidence="7" id="KW-1185">Reference proteome</keyword>
<keyword evidence="5" id="KW-0472">Membrane</keyword>
<dbReference type="Pfam" id="PF08263">
    <property type="entry name" value="LRRNT_2"/>
    <property type="match status" value="1"/>
</dbReference>
<feature type="domain" description="Leucine-rich repeat-containing N-terminal plant-type" evidence="6">
    <location>
        <begin position="19"/>
        <end position="59"/>
    </location>
</feature>
<protein>
    <submittedName>
        <fullName evidence="8">MDIS1-interacting receptor like kinase 2-like</fullName>
    </submittedName>
</protein>